<evidence type="ECO:0000256" key="6">
    <source>
        <dbReference type="ARBA" id="ARBA00022989"/>
    </source>
</evidence>
<name>A0A1I5R9D4_9EURY</name>
<organism evidence="11 12">
    <name type="scientific">Halolamina pelagica</name>
    <dbReference type="NCBI Taxonomy" id="699431"/>
    <lineage>
        <taxon>Archaea</taxon>
        <taxon>Methanobacteriati</taxon>
        <taxon>Methanobacteriota</taxon>
        <taxon>Stenosarchaea group</taxon>
        <taxon>Halobacteria</taxon>
        <taxon>Halobacteriales</taxon>
        <taxon>Haloferacaceae</taxon>
    </lineage>
</organism>
<sequence>MELFGRRVGSVWRRAAGLGWPVAVQHTFTTLMRTVDIIVTGLFSPAAVAAVGLADLYAQLPLRVGLGLGAGAITLSSQDTGRDAEVSRDRAITLALVIGALCGLPLVAVGLFHGRPLIALLGAEREVARLGGLYLTLVFGVAPMRIVGLVGARALQGAGDTRTPMVLNGGVNLVNAGLTVALGLGIWQFPRMGIVGVGLATAISRTIEAALVTAAIATPRTALSLEPTWDTTVARQVVSVSLPSFAEGMSTSIANFPFNSLLLLFGTEANAAYHIGRRVYQQLTGPLYRSASTVTSIIVGQALGEGKAAEARRDAVSLLVLSFALLTAAGAVMFLGAERIVAVFTNDPATRRHAVAFTRVFAVSMPFFGVFFPLAGALRGAGDTRTPFYARLAGTFVFLLGASYVLAVPLGYGLVGVYVGMVLSYACWAVIVAAGFYWGGWADTAASMIAEREEESEPEGE</sequence>
<evidence type="ECO:0000313" key="12">
    <source>
        <dbReference type="Proteomes" id="UP000183769"/>
    </source>
</evidence>
<dbReference type="GO" id="GO:0006811">
    <property type="term" value="P:monoatomic ion transport"/>
    <property type="evidence" value="ECO:0007669"/>
    <property type="project" value="UniProtKB-KW"/>
</dbReference>
<feature type="transmembrane region" description="Helical" evidence="10">
    <location>
        <begin position="388"/>
        <end position="412"/>
    </location>
</feature>
<accession>A0A1I5R9D4</accession>
<evidence type="ECO:0000256" key="5">
    <source>
        <dbReference type="ARBA" id="ARBA00022692"/>
    </source>
</evidence>
<dbReference type="NCBIfam" id="TIGR00797">
    <property type="entry name" value="matE"/>
    <property type="match status" value="1"/>
</dbReference>
<dbReference type="CDD" id="cd13137">
    <property type="entry name" value="MATE_NorM_like"/>
    <property type="match status" value="1"/>
</dbReference>
<feature type="transmembrane region" description="Helical" evidence="10">
    <location>
        <begin position="166"/>
        <end position="187"/>
    </location>
</feature>
<reference evidence="12" key="1">
    <citation type="submission" date="2016-10" db="EMBL/GenBank/DDBJ databases">
        <authorList>
            <person name="Varghese N."/>
            <person name="Submissions S."/>
        </authorList>
    </citation>
    <scope>NUCLEOTIDE SEQUENCE [LARGE SCALE GENOMIC DNA]</scope>
    <source>
        <strain evidence="12">CGMCC 1.10329</strain>
    </source>
</reference>
<dbReference type="InterPro" id="IPR002528">
    <property type="entry name" value="MATE_fam"/>
</dbReference>
<dbReference type="GO" id="GO:0005886">
    <property type="term" value="C:plasma membrane"/>
    <property type="evidence" value="ECO:0007669"/>
    <property type="project" value="UniProtKB-SubCell"/>
</dbReference>
<dbReference type="Proteomes" id="UP000183769">
    <property type="component" value="Unassembled WGS sequence"/>
</dbReference>
<keyword evidence="6 10" id="KW-1133">Transmembrane helix</keyword>
<proteinExistence type="predicted"/>
<feature type="transmembrane region" description="Helical" evidence="10">
    <location>
        <begin position="356"/>
        <end position="376"/>
    </location>
</feature>
<evidence type="ECO:0000256" key="4">
    <source>
        <dbReference type="ARBA" id="ARBA00022475"/>
    </source>
</evidence>
<dbReference type="OrthoDB" id="214119at2157"/>
<feature type="transmembrane region" description="Helical" evidence="10">
    <location>
        <begin position="315"/>
        <end position="336"/>
    </location>
</feature>
<feature type="transmembrane region" description="Helical" evidence="10">
    <location>
        <begin position="37"/>
        <end position="58"/>
    </location>
</feature>
<keyword evidence="12" id="KW-1185">Reference proteome</keyword>
<gene>
    <name evidence="11" type="ORF">SAMN05216277_104306</name>
</gene>
<evidence type="ECO:0000256" key="3">
    <source>
        <dbReference type="ARBA" id="ARBA00022449"/>
    </source>
</evidence>
<evidence type="ECO:0000256" key="8">
    <source>
        <dbReference type="ARBA" id="ARBA00023136"/>
    </source>
</evidence>
<evidence type="ECO:0000256" key="10">
    <source>
        <dbReference type="SAM" id="Phobius"/>
    </source>
</evidence>
<feature type="transmembrane region" description="Helical" evidence="10">
    <location>
        <begin position="91"/>
        <end position="112"/>
    </location>
</feature>
<keyword evidence="8 10" id="KW-0472">Membrane</keyword>
<dbReference type="GO" id="GO:0042910">
    <property type="term" value="F:xenobiotic transmembrane transporter activity"/>
    <property type="evidence" value="ECO:0007669"/>
    <property type="project" value="InterPro"/>
</dbReference>
<dbReference type="EMBL" id="FOXI01000004">
    <property type="protein sequence ID" value="SFP55142.1"/>
    <property type="molecule type" value="Genomic_DNA"/>
</dbReference>
<dbReference type="InterPro" id="IPR050222">
    <property type="entry name" value="MATE_MdtK"/>
</dbReference>
<evidence type="ECO:0000256" key="7">
    <source>
        <dbReference type="ARBA" id="ARBA00023065"/>
    </source>
</evidence>
<dbReference type="GO" id="GO:0015297">
    <property type="term" value="F:antiporter activity"/>
    <property type="evidence" value="ECO:0007669"/>
    <property type="project" value="UniProtKB-KW"/>
</dbReference>
<dbReference type="AlphaFoldDB" id="A0A1I5R9D4"/>
<evidence type="ECO:0000256" key="1">
    <source>
        <dbReference type="ARBA" id="ARBA00004651"/>
    </source>
</evidence>
<keyword evidence="7" id="KW-0406">Ion transport</keyword>
<dbReference type="RefSeq" id="WP_074877430.1">
    <property type="nucleotide sequence ID" value="NZ_FOXI01000004.1"/>
</dbReference>
<dbReference type="PANTHER" id="PTHR43298:SF2">
    <property type="entry name" value="FMN_FAD EXPORTER YEEO-RELATED"/>
    <property type="match status" value="1"/>
</dbReference>
<keyword evidence="3" id="KW-0050">Antiport</keyword>
<dbReference type="PANTHER" id="PTHR43298">
    <property type="entry name" value="MULTIDRUG RESISTANCE PROTEIN NORM-RELATED"/>
    <property type="match status" value="1"/>
</dbReference>
<evidence type="ECO:0000256" key="9">
    <source>
        <dbReference type="ARBA" id="ARBA00031636"/>
    </source>
</evidence>
<protein>
    <recommendedName>
        <fullName evidence="9">Multidrug-efflux transporter</fullName>
    </recommendedName>
</protein>
<dbReference type="PIRSF" id="PIRSF006603">
    <property type="entry name" value="DinF"/>
    <property type="match status" value="1"/>
</dbReference>
<keyword evidence="5 10" id="KW-0812">Transmembrane</keyword>
<dbReference type="InterPro" id="IPR048279">
    <property type="entry name" value="MdtK-like"/>
</dbReference>
<comment type="subcellular location">
    <subcellularLocation>
        <location evidence="1">Cell membrane</location>
        <topology evidence="1">Multi-pass membrane protein</topology>
    </subcellularLocation>
</comment>
<keyword evidence="2" id="KW-0813">Transport</keyword>
<evidence type="ECO:0000256" key="2">
    <source>
        <dbReference type="ARBA" id="ARBA00022448"/>
    </source>
</evidence>
<keyword evidence="4" id="KW-1003">Cell membrane</keyword>
<dbReference type="Pfam" id="PF01554">
    <property type="entry name" value="MatE"/>
    <property type="match status" value="2"/>
</dbReference>
<evidence type="ECO:0000313" key="11">
    <source>
        <dbReference type="EMBL" id="SFP55142.1"/>
    </source>
</evidence>
<feature type="transmembrane region" description="Helical" evidence="10">
    <location>
        <begin position="132"/>
        <end position="154"/>
    </location>
</feature>
<feature type="transmembrane region" description="Helical" evidence="10">
    <location>
        <begin position="418"/>
        <end position="438"/>
    </location>
</feature>